<keyword evidence="2" id="KW-0067">ATP-binding</keyword>
<evidence type="ECO:0000256" key="4">
    <source>
        <dbReference type="SAM" id="Phobius"/>
    </source>
</evidence>
<feature type="transmembrane region" description="Helical" evidence="4">
    <location>
        <begin position="181"/>
        <end position="198"/>
    </location>
</feature>
<dbReference type="Gene3D" id="1.10.1420.10">
    <property type="match status" value="1"/>
</dbReference>
<keyword evidence="4" id="KW-0472">Membrane</keyword>
<keyword evidence="1" id="KW-0547">Nucleotide-binding</keyword>
<dbReference type="GO" id="GO:0005524">
    <property type="term" value="F:ATP binding"/>
    <property type="evidence" value="ECO:0007669"/>
    <property type="project" value="UniProtKB-KW"/>
</dbReference>
<feature type="transmembrane region" description="Helical" evidence="4">
    <location>
        <begin position="159"/>
        <end position="176"/>
    </location>
</feature>
<dbReference type="PANTHER" id="PTHR11361">
    <property type="entry name" value="DNA MISMATCH REPAIR PROTEIN MUTS FAMILY MEMBER"/>
    <property type="match status" value="1"/>
</dbReference>
<reference evidence="7" key="1">
    <citation type="submission" date="2007-11" db="EMBL/GenBank/DDBJ databases">
        <title>Complete genome sequence of Clostridium phytofermentans ISDg.</title>
        <authorList>
            <person name="Leschine S.B."/>
            <person name="Warnick T.A."/>
            <person name="Blanchard J.L."/>
            <person name="Schnell D.J."/>
            <person name="Petit E.L."/>
            <person name="LaTouf W.G."/>
            <person name="Copeland A."/>
            <person name="Lucas S."/>
            <person name="Lapidus A."/>
            <person name="Barry K."/>
            <person name="Glavina del Rio T."/>
            <person name="Dalin E."/>
            <person name="Tice H."/>
            <person name="Pitluck S."/>
            <person name="Kiss H."/>
            <person name="Brettin T."/>
            <person name="Bruce D."/>
            <person name="Detter J.C."/>
            <person name="Han C."/>
            <person name="Kuske C."/>
            <person name="Schmutz J."/>
            <person name="Larimer F."/>
            <person name="Land M."/>
            <person name="Hauser L."/>
            <person name="Kyrpides N."/>
            <person name="Kim E.A."/>
            <person name="Richardson P."/>
        </authorList>
    </citation>
    <scope>NUCLEOTIDE SEQUENCE [LARGE SCALE GENOMIC DNA]</scope>
    <source>
        <strain evidence="7">ATCC 700394 / DSM 18823 / ISDg</strain>
    </source>
</reference>
<dbReference type="GO" id="GO:0140664">
    <property type="term" value="F:ATP-dependent DNA damage sensor activity"/>
    <property type="evidence" value="ECO:0007669"/>
    <property type="project" value="InterPro"/>
</dbReference>
<dbReference type="AlphaFoldDB" id="A9KII0"/>
<accession>A9KII0</accession>
<dbReference type="InterPro" id="IPR036187">
    <property type="entry name" value="DNA_mismatch_repair_MutS_sf"/>
</dbReference>
<name>A9KII0_LACP7</name>
<evidence type="ECO:0000313" key="6">
    <source>
        <dbReference type="EMBL" id="ABX42432.1"/>
    </source>
</evidence>
<gene>
    <name evidence="6" type="ordered locus">Cphy_2064</name>
</gene>
<keyword evidence="7" id="KW-1185">Reference proteome</keyword>
<dbReference type="SUPFAM" id="SSF52540">
    <property type="entry name" value="P-loop containing nucleoside triphosphate hydrolases"/>
    <property type="match status" value="1"/>
</dbReference>
<dbReference type="GO" id="GO:0006298">
    <property type="term" value="P:mismatch repair"/>
    <property type="evidence" value="ECO:0007669"/>
    <property type="project" value="InterPro"/>
</dbReference>
<dbReference type="Gene3D" id="3.40.50.300">
    <property type="entry name" value="P-loop containing nucleotide triphosphate hydrolases"/>
    <property type="match status" value="1"/>
</dbReference>
<evidence type="ECO:0000256" key="3">
    <source>
        <dbReference type="ARBA" id="ARBA00023125"/>
    </source>
</evidence>
<feature type="domain" description="DNA mismatch repair proteins mutS family" evidence="5">
    <location>
        <begin position="361"/>
        <end position="424"/>
    </location>
</feature>
<dbReference type="OrthoDB" id="9802448at2"/>
<dbReference type="STRING" id="357809.Cphy_2064"/>
<dbReference type="PANTHER" id="PTHR11361:SF152">
    <property type="entry name" value="DNA MISMATCH REPAIR PROTEIN"/>
    <property type="match status" value="1"/>
</dbReference>
<dbReference type="Pfam" id="PF00488">
    <property type="entry name" value="MutS_V"/>
    <property type="match status" value="1"/>
</dbReference>
<dbReference type="KEGG" id="cpy:Cphy_2064"/>
<keyword evidence="3" id="KW-0238">DNA-binding</keyword>
<organism evidence="6 7">
    <name type="scientific">Lachnoclostridium phytofermentans (strain ATCC 700394 / DSM 18823 / ISDg)</name>
    <name type="common">Clostridium phytofermentans</name>
    <dbReference type="NCBI Taxonomy" id="357809"/>
    <lineage>
        <taxon>Bacteria</taxon>
        <taxon>Bacillati</taxon>
        <taxon>Bacillota</taxon>
        <taxon>Clostridia</taxon>
        <taxon>Lachnospirales</taxon>
        <taxon>Lachnospiraceae</taxon>
    </lineage>
</organism>
<dbReference type="GO" id="GO:0030983">
    <property type="term" value="F:mismatched DNA binding"/>
    <property type="evidence" value="ECO:0007669"/>
    <property type="project" value="InterPro"/>
</dbReference>
<dbReference type="HOGENOM" id="CLU_030717_1_0_9"/>
<evidence type="ECO:0000256" key="1">
    <source>
        <dbReference type="ARBA" id="ARBA00022741"/>
    </source>
</evidence>
<dbReference type="InterPro" id="IPR045076">
    <property type="entry name" value="MutS"/>
</dbReference>
<dbReference type="Proteomes" id="UP000000370">
    <property type="component" value="Chromosome"/>
</dbReference>
<dbReference type="GO" id="GO:0005829">
    <property type="term" value="C:cytosol"/>
    <property type="evidence" value="ECO:0007669"/>
    <property type="project" value="TreeGrafter"/>
</dbReference>
<sequence length="427" mass="49242">MTILIILAITILVLWSIHKRKRKRNLILIHIQEAWENISPKDNSSTDLEILREEYKTYIANKNSIDELTWCDLEMDKVFLKMNFTSSMAGESYLYELLHKPLFEEDELTERNRVIEILTNSSYLRTKLQYSLSVIGKSCSRSLYDYLLNCEELKTPNKWPHIISAIFLFISVALIFYNRTIGILLCLIAIILSLVTYFKDRAAMESDLPLVRIVGNMLMAAKELSQMTDTNLSCYFNKIKVSQKLCKQFKITIRAISSGVTSFASDMDIVSDYLRILTHIDIFLYNSYIKKLKASYKELILIYQIVGFLDSMVAIAKYRKNQLYFCTPNFTDTLSIVTTDIYHPLINTAVANDFTGTRSTLFTGTNASGKSTFLRTLGINALLAQTIYTVHATRFETNFYHIHTSISLKDDLEQHESYYMAEIKALK</sequence>
<protein>
    <submittedName>
        <fullName evidence="6">Mismatch repair ATPase (MutS family)-like protein</fullName>
    </submittedName>
</protein>
<keyword evidence="4" id="KW-1133">Transmembrane helix</keyword>
<dbReference type="InterPro" id="IPR000432">
    <property type="entry name" value="DNA_mismatch_repair_MutS_C"/>
</dbReference>
<proteinExistence type="predicted"/>
<dbReference type="SUPFAM" id="SSF48334">
    <property type="entry name" value="DNA repair protein MutS, domain III"/>
    <property type="match status" value="1"/>
</dbReference>
<evidence type="ECO:0000313" key="7">
    <source>
        <dbReference type="Proteomes" id="UP000000370"/>
    </source>
</evidence>
<dbReference type="eggNOG" id="COG0249">
    <property type="taxonomic scope" value="Bacteria"/>
</dbReference>
<keyword evidence="4" id="KW-0812">Transmembrane</keyword>
<evidence type="ECO:0000256" key="2">
    <source>
        <dbReference type="ARBA" id="ARBA00022840"/>
    </source>
</evidence>
<evidence type="ECO:0000259" key="5">
    <source>
        <dbReference type="Pfam" id="PF00488"/>
    </source>
</evidence>
<dbReference type="EMBL" id="CP000885">
    <property type="protein sequence ID" value="ABX42432.1"/>
    <property type="molecule type" value="Genomic_DNA"/>
</dbReference>
<dbReference type="InterPro" id="IPR027417">
    <property type="entry name" value="P-loop_NTPase"/>
</dbReference>